<organism evidence="1 2">
    <name type="scientific">Alteromonas australica</name>
    <dbReference type="NCBI Taxonomy" id="589873"/>
    <lineage>
        <taxon>Bacteria</taxon>
        <taxon>Pseudomonadati</taxon>
        <taxon>Pseudomonadota</taxon>
        <taxon>Gammaproteobacteria</taxon>
        <taxon>Alteromonadales</taxon>
        <taxon>Alteromonadaceae</taxon>
        <taxon>Alteromonas/Salinimonas group</taxon>
        <taxon>Alteromonas</taxon>
    </lineage>
</organism>
<accession>A0A350P456</accession>
<protein>
    <submittedName>
        <fullName evidence="1">Uncharacterized protein</fullName>
    </submittedName>
</protein>
<comment type="caution">
    <text evidence="1">The sequence shown here is derived from an EMBL/GenBank/DDBJ whole genome shotgun (WGS) entry which is preliminary data.</text>
</comment>
<name>A0A350P456_9ALTE</name>
<dbReference type="Proteomes" id="UP000263517">
    <property type="component" value="Unassembled WGS sequence"/>
</dbReference>
<reference evidence="1 2" key="1">
    <citation type="journal article" date="2018" name="Nat. Biotechnol.">
        <title>A standardized bacterial taxonomy based on genome phylogeny substantially revises the tree of life.</title>
        <authorList>
            <person name="Parks D.H."/>
            <person name="Chuvochina M."/>
            <person name="Waite D.W."/>
            <person name="Rinke C."/>
            <person name="Skarshewski A."/>
            <person name="Chaumeil P.A."/>
            <person name="Hugenholtz P."/>
        </authorList>
    </citation>
    <scope>NUCLEOTIDE SEQUENCE [LARGE SCALE GENOMIC DNA]</scope>
    <source>
        <strain evidence="1">UBA11978</strain>
    </source>
</reference>
<proteinExistence type="predicted"/>
<evidence type="ECO:0000313" key="1">
    <source>
        <dbReference type="EMBL" id="HAW76073.1"/>
    </source>
</evidence>
<sequence length="98" mass="11314">MAHVAKKKAKRKPVTIYSKILNSLENKDYKYRTLQGIAKETGLSEAQIIAIIQKHSDEIVQLHRTDRAGHRLFSTRKKYRKTAGVSERFMGALLNRVY</sequence>
<gene>
    <name evidence="1" type="ORF">DCW74_10115</name>
</gene>
<dbReference type="AlphaFoldDB" id="A0A350P456"/>
<dbReference type="EMBL" id="DNAN01000359">
    <property type="protein sequence ID" value="HAW76073.1"/>
    <property type="molecule type" value="Genomic_DNA"/>
</dbReference>
<dbReference type="RefSeq" id="WP_061439119.1">
    <property type="nucleotide sequence ID" value="NZ_CALBIY010000035.1"/>
</dbReference>
<evidence type="ECO:0000313" key="2">
    <source>
        <dbReference type="Proteomes" id="UP000263517"/>
    </source>
</evidence>